<reference evidence="2 3" key="1">
    <citation type="submission" date="2019-02" db="EMBL/GenBank/DDBJ databases">
        <title>Genomic Encyclopedia of Type Strains, Phase IV (KMG-IV): sequencing the most valuable type-strain genomes for metagenomic binning, comparative biology and taxonomic classification.</title>
        <authorList>
            <person name="Goeker M."/>
        </authorList>
    </citation>
    <scope>NUCLEOTIDE SEQUENCE [LARGE SCALE GENOMIC DNA]</scope>
    <source>
        <strain evidence="2 3">DSM 105135</strain>
    </source>
</reference>
<dbReference type="AlphaFoldDB" id="A0A4V2G6A5"/>
<dbReference type="InterPro" id="IPR000073">
    <property type="entry name" value="AB_hydrolase_1"/>
</dbReference>
<dbReference type="PANTHER" id="PTHR43689">
    <property type="entry name" value="HYDROLASE"/>
    <property type="match status" value="1"/>
</dbReference>
<proteinExistence type="predicted"/>
<dbReference type="Pfam" id="PF00561">
    <property type="entry name" value="Abhydrolase_1"/>
    <property type="match status" value="1"/>
</dbReference>
<keyword evidence="3" id="KW-1185">Reference proteome</keyword>
<feature type="domain" description="AB hydrolase-1" evidence="1">
    <location>
        <begin position="30"/>
        <end position="280"/>
    </location>
</feature>
<protein>
    <submittedName>
        <fullName evidence="2">Pimeloyl-ACP methyl ester carboxylesterase</fullName>
    </submittedName>
</protein>
<dbReference type="SUPFAM" id="SSF53474">
    <property type="entry name" value="alpha/beta-Hydrolases"/>
    <property type="match status" value="1"/>
</dbReference>
<dbReference type="InterPro" id="IPR029058">
    <property type="entry name" value="AB_hydrolase_fold"/>
</dbReference>
<sequence length="318" mass="34880">MKTRQGFAEAEGHRLAYLAVNEHLDNADEPAIVFIHGVLVSVNFWRDCVPESFRDSKAWYSLSLPAHYPSTAPEGFDARQVDDAWFFRVMNGALQHMLGNRKIIVVGHSTGGFSALNLAAHHAPNVAGIVSVAGFHLGRWGGVEGQLLRLAGLGAWGKGPFITNLLISKKSRRVRRLFASFLAYRPAAYRASPLSRKMLDNVEADMLKQDPGALFALFGGITTLAIGDRLDRIQIPCYLLAGSNDPVVTSEQSLLLAGRIPRSRLVVFPNVGHMPFIEDPDAYAEALERALEELAAGTKFSLPKAVTRQELSHELSRV</sequence>
<dbReference type="Proteomes" id="UP000292423">
    <property type="component" value="Unassembled WGS sequence"/>
</dbReference>
<gene>
    <name evidence="2" type="ORF">EV700_0894</name>
</gene>
<dbReference type="RefSeq" id="WP_130411133.1">
    <property type="nucleotide sequence ID" value="NZ_SHKX01000010.1"/>
</dbReference>
<evidence type="ECO:0000313" key="3">
    <source>
        <dbReference type="Proteomes" id="UP000292423"/>
    </source>
</evidence>
<organism evidence="2 3">
    <name type="scientific">Fluviicoccus keumensis</name>
    <dbReference type="NCBI Taxonomy" id="1435465"/>
    <lineage>
        <taxon>Bacteria</taxon>
        <taxon>Pseudomonadati</taxon>
        <taxon>Pseudomonadota</taxon>
        <taxon>Gammaproteobacteria</taxon>
        <taxon>Moraxellales</taxon>
        <taxon>Moraxellaceae</taxon>
        <taxon>Fluviicoccus</taxon>
    </lineage>
</organism>
<evidence type="ECO:0000313" key="2">
    <source>
        <dbReference type="EMBL" id="RZU47926.1"/>
    </source>
</evidence>
<dbReference type="Gene3D" id="3.40.50.1820">
    <property type="entry name" value="alpha/beta hydrolase"/>
    <property type="match status" value="1"/>
</dbReference>
<comment type="caution">
    <text evidence="2">The sequence shown here is derived from an EMBL/GenBank/DDBJ whole genome shotgun (WGS) entry which is preliminary data.</text>
</comment>
<dbReference type="OrthoDB" id="9773293at2"/>
<evidence type="ECO:0000259" key="1">
    <source>
        <dbReference type="Pfam" id="PF00561"/>
    </source>
</evidence>
<dbReference type="EMBL" id="SHKX01000010">
    <property type="protein sequence ID" value="RZU47926.1"/>
    <property type="molecule type" value="Genomic_DNA"/>
</dbReference>
<dbReference type="PANTHER" id="PTHR43689:SF8">
    <property type="entry name" value="ALPHA_BETA-HYDROLASES SUPERFAMILY PROTEIN"/>
    <property type="match status" value="1"/>
</dbReference>
<accession>A0A4V2G6A5</accession>
<name>A0A4V2G6A5_9GAMM</name>